<name>A0A0C9UYH2_SPHS4</name>
<proteinExistence type="predicted"/>
<evidence type="ECO:0000313" key="2">
    <source>
        <dbReference type="Proteomes" id="UP000054279"/>
    </source>
</evidence>
<dbReference type="EMBL" id="KN837262">
    <property type="protein sequence ID" value="KIJ30421.1"/>
    <property type="molecule type" value="Genomic_DNA"/>
</dbReference>
<gene>
    <name evidence="1" type="ORF">M422DRAFT_268076</name>
</gene>
<reference evidence="1 2" key="1">
    <citation type="submission" date="2014-06" db="EMBL/GenBank/DDBJ databases">
        <title>Evolutionary Origins and Diversification of the Mycorrhizal Mutualists.</title>
        <authorList>
            <consortium name="DOE Joint Genome Institute"/>
            <consortium name="Mycorrhizal Genomics Consortium"/>
            <person name="Kohler A."/>
            <person name="Kuo A."/>
            <person name="Nagy L.G."/>
            <person name="Floudas D."/>
            <person name="Copeland A."/>
            <person name="Barry K.W."/>
            <person name="Cichocki N."/>
            <person name="Veneault-Fourrey C."/>
            <person name="LaButti K."/>
            <person name="Lindquist E.A."/>
            <person name="Lipzen A."/>
            <person name="Lundell T."/>
            <person name="Morin E."/>
            <person name="Murat C."/>
            <person name="Riley R."/>
            <person name="Ohm R."/>
            <person name="Sun H."/>
            <person name="Tunlid A."/>
            <person name="Henrissat B."/>
            <person name="Grigoriev I.V."/>
            <person name="Hibbett D.S."/>
            <person name="Martin F."/>
        </authorList>
    </citation>
    <scope>NUCLEOTIDE SEQUENCE [LARGE SCALE GENOMIC DNA]</scope>
    <source>
        <strain evidence="1 2">SS14</strain>
    </source>
</reference>
<dbReference type="Pfam" id="PF18759">
    <property type="entry name" value="Plavaka"/>
    <property type="match status" value="1"/>
</dbReference>
<evidence type="ECO:0000313" key="1">
    <source>
        <dbReference type="EMBL" id="KIJ30421.1"/>
    </source>
</evidence>
<dbReference type="AlphaFoldDB" id="A0A0C9UYH2"/>
<dbReference type="InterPro" id="IPR041078">
    <property type="entry name" value="Plavaka"/>
</dbReference>
<dbReference type="HOGENOM" id="CLU_634866_0_0_1"/>
<sequence length="432" mass="48877">MLAYDNDITMQILIVRWTAHRHYKQRSLARRNQKLLNGINGQWANNSKLTIFGTNDLNESLAAARKFVTQDQLPREHGLPHCFLPLHLWLDKGKVSHATNKHPIVLRPVFLPSEIRNASGNGEGVFIGFMTIVGNPNDSIEAEDDTPSSVELAQFKQEVYHKLLHVILKSIRKRSHHRDTLELDGEEGCSTCGTRGANANHPCPKCLAPKEELTQLSKDFAPRLQLEMRVIFEKAKKITSSTARMSLLRDFGLHFMKNTFWKINNSSPYEAYSYDILHSFDIGEWGKHLWPLLLEVLKPLKNTISRSMRKIPRWRGLKHFSAAAEIDFADGNSFRDILKINRIDENQEAIARIRMFVDFHDEQLSKAVSAENLTDGCEPPPEPVCSQDNYALGSPLQKLSVGSLESATDPLGKDSSNLSEVSLTRGAIQMDF</sequence>
<dbReference type="Proteomes" id="UP000054279">
    <property type="component" value="Unassembled WGS sequence"/>
</dbReference>
<protein>
    <submittedName>
        <fullName evidence="1">Uncharacterized protein</fullName>
    </submittedName>
</protein>
<accession>A0A0C9UYH2</accession>
<organism evidence="1 2">
    <name type="scientific">Sphaerobolus stellatus (strain SS14)</name>
    <dbReference type="NCBI Taxonomy" id="990650"/>
    <lineage>
        <taxon>Eukaryota</taxon>
        <taxon>Fungi</taxon>
        <taxon>Dikarya</taxon>
        <taxon>Basidiomycota</taxon>
        <taxon>Agaricomycotina</taxon>
        <taxon>Agaricomycetes</taxon>
        <taxon>Phallomycetidae</taxon>
        <taxon>Geastrales</taxon>
        <taxon>Sphaerobolaceae</taxon>
        <taxon>Sphaerobolus</taxon>
    </lineage>
</organism>
<dbReference type="OrthoDB" id="3239511at2759"/>
<keyword evidence="2" id="KW-1185">Reference proteome</keyword>